<dbReference type="Gene3D" id="1.20.140.10">
    <property type="entry name" value="Butyryl-CoA Dehydrogenase, subunit A, domain 3"/>
    <property type="match status" value="1"/>
</dbReference>
<evidence type="ECO:0000256" key="5">
    <source>
        <dbReference type="ARBA" id="ARBA00023002"/>
    </source>
</evidence>
<dbReference type="Gene3D" id="2.40.110.10">
    <property type="entry name" value="Butyryl-CoA Dehydrogenase, subunit A, domain 2"/>
    <property type="match status" value="1"/>
</dbReference>
<accession>A0A2A2SJ61</accession>
<dbReference type="GO" id="GO:0016627">
    <property type="term" value="F:oxidoreductase activity, acting on the CH-CH group of donors"/>
    <property type="evidence" value="ECO:0007669"/>
    <property type="project" value="InterPro"/>
</dbReference>
<name>A0A2A2SJ61_9SPHN</name>
<dbReference type="InterPro" id="IPR013786">
    <property type="entry name" value="AcylCoA_DH/ox_N"/>
</dbReference>
<dbReference type="EMBL" id="NSLI01000001">
    <property type="protein sequence ID" value="PAX09276.1"/>
    <property type="molecule type" value="Genomic_DNA"/>
</dbReference>
<dbReference type="SUPFAM" id="SSF47203">
    <property type="entry name" value="Acyl-CoA dehydrogenase C-terminal domain-like"/>
    <property type="match status" value="1"/>
</dbReference>
<comment type="similarity">
    <text evidence="2 6">Belongs to the acyl-CoA dehydrogenase family.</text>
</comment>
<protein>
    <submittedName>
        <fullName evidence="11">Acyl-CoA dehydrogenase</fullName>
    </submittedName>
</protein>
<dbReference type="Pfam" id="PF02770">
    <property type="entry name" value="Acyl-CoA_dh_M"/>
    <property type="match status" value="1"/>
</dbReference>
<dbReference type="InterPro" id="IPR009075">
    <property type="entry name" value="AcylCo_DH/oxidase_C"/>
</dbReference>
<proteinExistence type="inferred from homology"/>
<dbReference type="Pfam" id="PF02771">
    <property type="entry name" value="Acyl-CoA_dh_N"/>
    <property type="match status" value="1"/>
</dbReference>
<dbReference type="SUPFAM" id="SSF56645">
    <property type="entry name" value="Acyl-CoA dehydrogenase NM domain-like"/>
    <property type="match status" value="1"/>
</dbReference>
<evidence type="ECO:0000259" key="10">
    <source>
        <dbReference type="Pfam" id="PF02771"/>
    </source>
</evidence>
<evidence type="ECO:0000259" key="8">
    <source>
        <dbReference type="Pfam" id="PF00441"/>
    </source>
</evidence>
<evidence type="ECO:0000256" key="1">
    <source>
        <dbReference type="ARBA" id="ARBA00001974"/>
    </source>
</evidence>
<dbReference type="PANTHER" id="PTHR43292:SF3">
    <property type="entry name" value="ACYL-COA DEHYDROGENASE FADE29"/>
    <property type="match status" value="1"/>
</dbReference>
<dbReference type="GO" id="GO:0005886">
    <property type="term" value="C:plasma membrane"/>
    <property type="evidence" value="ECO:0007669"/>
    <property type="project" value="TreeGrafter"/>
</dbReference>
<dbReference type="InterPro" id="IPR009100">
    <property type="entry name" value="AcylCoA_DH/oxidase_NM_dom_sf"/>
</dbReference>
<dbReference type="InterPro" id="IPR036250">
    <property type="entry name" value="AcylCo_DH-like_C"/>
</dbReference>
<dbReference type="OrthoDB" id="9780544at2"/>
<keyword evidence="12" id="KW-1185">Reference proteome</keyword>
<organism evidence="11 12">
    <name type="scientific">Sphingomonas lenta</name>
    <dbReference type="NCBI Taxonomy" id="1141887"/>
    <lineage>
        <taxon>Bacteria</taxon>
        <taxon>Pseudomonadati</taxon>
        <taxon>Pseudomonadota</taxon>
        <taxon>Alphaproteobacteria</taxon>
        <taxon>Sphingomonadales</taxon>
        <taxon>Sphingomonadaceae</taxon>
        <taxon>Sphingomonas</taxon>
    </lineage>
</organism>
<evidence type="ECO:0000256" key="7">
    <source>
        <dbReference type="SAM" id="MobiDB-lite"/>
    </source>
</evidence>
<evidence type="ECO:0000256" key="2">
    <source>
        <dbReference type="ARBA" id="ARBA00009347"/>
    </source>
</evidence>
<keyword evidence="3 6" id="KW-0285">Flavoprotein</keyword>
<dbReference type="InterPro" id="IPR037069">
    <property type="entry name" value="AcylCoA_DH/ox_N_sf"/>
</dbReference>
<comment type="caution">
    <text evidence="11">The sequence shown here is derived from an EMBL/GenBank/DDBJ whole genome shotgun (WGS) entry which is preliminary data.</text>
</comment>
<feature type="domain" description="Acyl-CoA dehydrogenase/oxidase C-terminal" evidence="8">
    <location>
        <begin position="239"/>
        <end position="397"/>
    </location>
</feature>
<evidence type="ECO:0000256" key="4">
    <source>
        <dbReference type="ARBA" id="ARBA00022827"/>
    </source>
</evidence>
<evidence type="ECO:0000256" key="6">
    <source>
        <dbReference type="RuleBase" id="RU362125"/>
    </source>
</evidence>
<evidence type="ECO:0000259" key="9">
    <source>
        <dbReference type="Pfam" id="PF02770"/>
    </source>
</evidence>
<reference evidence="12" key="1">
    <citation type="submission" date="2017-09" db="EMBL/GenBank/DDBJ databases">
        <authorList>
            <person name="Feng G."/>
            <person name="Zhu H."/>
        </authorList>
    </citation>
    <scope>NUCLEOTIDE SEQUENCE [LARGE SCALE GENOMIC DNA]</scope>
    <source>
        <strain evidence="12">1PNM-20</strain>
    </source>
</reference>
<dbReference type="Pfam" id="PF00441">
    <property type="entry name" value="Acyl-CoA_dh_1"/>
    <property type="match status" value="1"/>
</dbReference>
<sequence length="403" mass="43734">MATAADQQADPLERFRQEARAWLAENFPPSLRGKDNAMSAVEGPGDQSEDEARWQQAMGAKGWGVPTWPKQYGGGGLSRAEARVLQEEMARAGAWNPIGGMGVMMFGPTLLEYGSEEQKLEHIPRIADGTVRWCQGYSEPGAGSDLAALQMFAEDAGDHYVVNGQKTWTSGGQWADKCFALVRTDRSHKHAGISFLLIDMDSPGVEVKPIRLISGASPFCETFFTDVKVPKRNLVGREGQGWEIGTRLLQHERTSLSGGGSTGRMMGGEPISAVAKKYRGVDAEGRLDDADLRMRLVRHEMDARAFALTLRRAALEAKSNAGPSAASSIMKNVGARVTQDRAELAVEIMGMQGLGWEGEGFTEAELTQTRTWLWGKAVSIYGGSTEIQNNVIAKRILGMTEAG</sequence>
<keyword evidence="4 6" id="KW-0274">FAD</keyword>
<keyword evidence="5 6" id="KW-0560">Oxidoreductase</keyword>
<evidence type="ECO:0000313" key="12">
    <source>
        <dbReference type="Proteomes" id="UP000218151"/>
    </source>
</evidence>
<feature type="domain" description="Acyl-CoA dehydrogenase/oxidase N-terminal" evidence="10">
    <location>
        <begin position="13"/>
        <end position="129"/>
    </location>
</feature>
<gene>
    <name evidence="11" type="ORF">CKY28_00485</name>
</gene>
<feature type="region of interest" description="Disordered" evidence="7">
    <location>
        <begin position="26"/>
        <end position="51"/>
    </location>
</feature>
<comment type="cofactor">
    <cofactor evidence="1 6">
        <name>FAD</name>
        <dbReference type="ChEBI" id="CHEBI:57692"/>
    </cofactor>
</comment>
<feature type="domain" description="Acyl-CoA oxidase/dehydrogenase middle" evidence="9">
    <location>
        <begin position="134"/>
        <end position="227"/>
    </location>
</feature>
<dbReference type="AlphaFoldDB" id="A0A2A2SJ61"/>
<evidence type="ECO:0000313" key="11">
    <source>
        <dbReference type="EMBL" id="PAX09276.1"/>
    </source>
</evidence>
<dbReference type="InterPro" id="IPR006091">
    <property type="entry name" value="Acyl-CoA_Oxase/DH_mid-dom"/>
</dbReference>
<dbReference type="InterPro" id="IPR052161">
    <property type="entry name" value="Mycobact_Acyl-CoA_DH"/>
</dbReference>
<dbReference type="Proteomes" id="UP000218151">
    <property type="component" value="Unassembled WGS sequence"/>
</dbReference>
<dbReference type="InterPro" id="IPR046373">
    <property type="entry name" value="Acyl-CoA_Oxase/DH_mid-dom_sf"/>
</dbReference>
<dbReference type="RefSeq" id="WP_095996382.1">
    <property type="nucleotide sequence ID" value="NZ_NSLI01000001.1"/>
</dbReference>
<evidence type="ECO:0000256" key="3">
    <source>
        <dbReference type="ARBA" id="ARBA00022630"/>
    </source>
</evidence>
<dbReference type="GO" id="GO:0050660">
    <property type="term" value="F:flavin adenine dinucleotide binding"/>
    <property type="evidence" value="ECO:0007669"/>
    <property type="project" value="InterPro"/>
</dbReference>
<dbReference type="PANTHER" id="PTHR43292">
    <property type="entry name" value="ACYL-COA DEHYDROGENASE"/>
    <property type="match status" value="1"/>
</dbReference>
<dbReference type="Gene3D" id="1.10.540.10">
    <property type="entry name" value="Acyl-CoA dehydrogenase/oxidase, N-terminal domain"/>
    <property type="match status" value="1"/>
</dbReference>